<keyword evidence="7" id="KW-0012">Acyltransferase</keyword>
<accession>A0A7I8KFT9</accession>
<comment type="similarity">
    <text evidence="4">Belongs to the 1-acyl-sn-glycerol-3-phosphate acyltransferase family.</text>
</comment>
<dbReference type="InterPro" id="IPR002123">
    <property type="entry name" value="Plipid/glycerol_acylTrfase"/>
</dbReference>
<feature type="transmembrane region" description="Helical" evidence="8">
    <location>
        <begin position="336"/>
        <end position="356"/>
    </location>
</feature>
<evidence type="ECO:0000256" key="3">
    <source>
        <dbReference type="ARBA" id="ARBA00005189"/>
    </source>
</evidence>
<evidence type="ECO:0000256" key="7">
    <source>
        <dbReference type="ARBA" id="ARBA00023315"/>
    </source>
</evidence>
<feature type="domain" description="Phospholipid/glycerol acyltransferase" evidence="9">
    <location>
        <begin position="86"/>
        <end position="208"/>
    </location>
</feature>
<sequence>MAIAAVLVVVPLGFLFLLSGLVVNLIQATFFVTVRPFSKSMYRKINRVVAELLWLQLVWIFDWWAGVQVEFFADSETFRSMGREHALVISNHRSDIDWLVGWILAQRSGCLGSALAVMKKSSKFLPVIGWSMWFTEYLFLERSWAKDEKTLKSGLERLKDFPRPFWLALFVEGTRFTQTKLLAAQEYAASQGLPIPRNVLIPRTKGFVSAVNNMRSFVPAIYDVTVAVPKTSPPPTMLRLLKGQSSVVHVYLKRHSIEELPETEAGVAQWCKDVFVAKDALLDEHNAKGTFPNEARVPLGRPKKSLLVVLSWSSLLIVGAFWFLKWSALLTTWKGVAILASGLLLVTALMQVFILFSQAERSKPARAAAAAGQKTE</sequence>
<evidence type="ECO:0000313" key="10">
    <source>
        <dbReference type="EMBL" id="CAA2620359.1"/>
    </source>
</evidence>
<name>A0A7I8KFT9_SPIIN</name>
<dbReference type="OrthoDB" id="189226at2759"/>
<dbReference type="Proteomes" id="UP000663760">
    <property type="component" value="Chromosome 5"/>
</dbReference>
<evidence type="ECO:0000313" key="12">
    <source>
        <dbReference type="Proteomes" id="UP000663760"/>
    </source>
</evidence>
<evidence type="ECO:0000256" key="5">
    <source>
        <dbReference type="ARBA" id="ARBA00013211"/>
    </source>
</evidence>
<dbReference type="EMBL" id="LR743592">
    <property type="protein sequence ID" value="CAA2620359.1"/>
    <property type="molecule type" value="Genomic_DNA"/>
</dbReference>
<dbReference type="EMBL" id="LR746268">
    <property type="protein sequence ID" value="CAA7396422.1"/>
    <property type="molecule type" value="Genomic_DNA"/>
</dbReference>
<reference evidence="11" key="1">
    <citation type="submission" date="2020-02" db="EMBL/GenBank/DDBJ databases">
        <authorList>
            <person name="Scholz U."/>
            <person name="Mascher M."/>
            <person name="Fiebig A."/>
        </authorList>
    </citation>
    <scope>NUCLEOTIDE SEQUENCE</scope>
</reference>
<comment type="pathway">
    <text evidence="2">Phospholipid metabolism; CDP-diacylglycerol biosynthesis; CDP-diacylglycerol from sn-glycerol 3-phosphate: step 2/3.</text>
</comment>
<evidence type="ECO:0000256" key="6">
    <source>
        <dbReference type="ARBA" id="ARBA00022679"/>
    </source>
</evidence>
<dbReference type="GO" id="GO:0003841">
    <property type="term" value="F:1-acylglycerol-3-phosphate O-acyltransferase activity"/>
    <property type="evidence" value="ECO:0007669"/>
    <property type="project" value="UniProtKB-EC"/>
</dbReference>
<keyword evidence="12" id="KW-1185">Reference proteome</keyword>
<dbReference type="CDD" id="cd07990">
    <property type="entry name" value="LPLAT_LCLAT1-like"/>
    <property type="match status" value="1"/>
</dbReference>
<keyword evidence="8" id="KW-1133">Transmembrane helix</keyword>
<dbReference type="GO" id="GO:0016024">
    <property type="term" value="P:CDP-diacylglycerol biosynthetic process"/>
    <property type="evidence" value="ECO:0007669"/>
    <property type="project" value="UniProtKB-UniPathway"/>
</dbReference>
<evidence type="ECO:0000313" key="11">
    <source>
        <dbReference type="EMBL" id="CAA7396422.1"/>
    </source>
</evidence>
<comment type="pathway">
    <text evidence="3">Lipid metabolism.</text>
</comment>
<dbReference type="SMART" id="SM00563">
    <property type="entry name" value="PlsC"/>
    <property type="match status" value="1"/>
</dbReference>
<dbReference type="PANTHER" id="PTHR10983">
    <property type="entry name" value="1-ACYLGLYCEROL-3-PHOSPHATE ACYLTRANSFERASE-RELATED"/>
    <property type="match status" value="1"/>
</dbReference>
<evidence type="ECO:0000256" key="8">
    <source>
        <dbReference type="SAM" id="Phobius"/>
    </source>
</evidence>
<gene>
    <name evidence="10" type="ORF">SI7747_05006528</name>
    <name evidence="11" type="ORF">SI8410_05007085</name>
</gene>
<dbReference type="PANTHER" id="PTHR10983:SF24">
    <property type="entry name" value="1-ACYLGLYCEROL-3-PHOSPHATE O-ACYLTRANSFERASE 3, ISOFORM E-RELATED"/>
    <property type="match status" value="1"/>
</dbReference>
<dbReference type="UniPathway" id="UPA00557">
    <property type="reaction ID" value="UER00613"/>
</dbReference>
<proteinExistence type="inferred from homology"/>
<dbReference type="EC" id="2.3.1.51" evidence="5"/>
<dbReference type="SUPFAM" id="SSF69593">
    <property type="entry name" value="Glycerol-3-phosphate (1)-acyltransferase"/>
    <property type="match status" value="1"/>
</dbReference>
<comment type="catalytic activity">
    <reaction evidence="1">
        <text>a 1-acyl-sn-glycero-3-phosphate + an acyl-CoA = a 1,2-diacyl-sn-glycero-3-phosphate + CoA</text>
        <dbReference type="Rhea" id="RHEA:19709"/>
        <dbReference type="ChEBI" id="CHEBI:57287"/>
        <dbReference type="ChEBI" id="CHEBI:57970"/>
        <dbReference type="ChEBI" id="CHEBI:58342"/>
        <dbReference type="ChEBI" id="CHEBI:58608"/>
        <dbReference type="EC" id="2.3.1.51"/>
    </reaction>
</comment>
<dbReference type="Pfam" id="PF01553">
    <property type="entry name" value="Acyltransferase"/>
    <property type="match status" value="1"/>
</dbReference>
<dbReference type="Pfam" id="PF16076">
    <property type="entry name" value="Acyltransf_C"/>
    <property type="match status" value="1"/>
</dbReference>
<evidence type="ECO:0000256" key="4">
    <source>
        <dbReference type="ARBA" id="ARBA00008655"/>
    </source>
</evidence>
<organism evidence="11 12">
    <name type="scientific">Spirodela intermedia</name>
    <name type="common">Intermediate duckweed</name>
    <dbReference type="NCBI Taxonomy" id="51605"/>
    <lineage>
        <taxon>Eukaryota</taxon>
        <taxon>Viridiplantae</taxon>
        <taxon>Streptophyta</taxon>
        <taxon>Embryophyta</taxon>
        <taxon>Tracheophyta</taxon>
        <taxon>Spermatophyta</taxon>
        <taxon>Magnoliopsida</taxon>
        <taxon>Liliopsida</taxon>
        <taxon>Araceae</taxon>
        <taxon>Lemnoideae</taxon>
        <taxon>Spirodela</taxon>
    </lineage>
</organism>
<keyword evidence="8" id="KW-0812">Transmembrane</keyword>
<evidence type="ECO:0000259" key="9">
    <source>
        <dbReference type="SMART" id="SM00563"/>
    </source>
</evidence>
<dbReference type="InterPro" id="IPR032098">
    <property type="entry name" value="Acyltransf_C"/>
</dbReference>
<protein>
    <recommendedName>
        <fullName evidence="5">1-acylglycerol-3-phosphate O-acyltransferase</fullName>
        <ecNumber evidence="5">2.3.1.51</ecNumber>
    </recommendedName>
</protein>
<dbReference type="GO" id="GO:0012505">
    <property type="term" value="C:endomembrane system"/>
    <property type="evidence" value="ECO:0007669"/>
    <property type="project" value="TreeGrafter"/>
</dbReference>
<feature type="transmembrane region" description="Helical" evidence="8">
    <location>
        <begin position="306"/>
        <end position="324"/>
    </location>
</feature>
<dbReference type="AlphaFoldDB" id="A0A7I8KFT9"/>
<evidence type="ECO:0000256" key="2">
    <source>
        <dbReference type="ARBA" id="ARBA00004728"/>
    </source>
</evidence>
<keyword evidence="8" id="KW-0472">Membrane</keyword>
<evidence type="ECO:0000256" key="1">
    <source>
        <dbReference type="ARBA" id="ARBA00001141"/>
    </source>
</evidence>
<keyword evidence="6" id="KW-0808">Transferase</keyword>